<evidence type="ECO:0000313" key="4">
    <source>
        <dbReference type="Proteomes" id="UP000289193"/>
    </source>
</evidence>
<dbReference type="PANTHER" id="PTHR21090:SF5">
    <property type="entry name" value="PENTAFUNCTIONAL AROM POLYPEPTIDE"/>
    <property type="match status" value="1"/>
</dbReference>
<dbReference type="InterPro" id="IPR001986">
    <property type="entry name" value="Enolpyruvate_Tfrase_dom"/>
</dbReference>
<evidence type="ECO:0000256" key="1">
    <source>
        <dbReference type="ARBA" id="ARBA00022679"/>
    </source>
</evidence>
<gene>
    <name evidence="3" type="ORF">CRV05_13615</name>
</gene>
<dbReference type="SUPFAM" id="SSF55205">
    <property type="entry name" value="EPT/RTPC-like"/>
    <property type="match status" value="1"/>
</dbReference>
<dbReference type="GO" id="GO:0003866">
    <property type="term" value="F:3-phosphoshikimate 1-carboxyvinyltransferase activity"/>
    <property type="evidence" value="ECO:0007669"/>
    <property type="project" value="TreeGrafter"/>
</dbReference>
<proteinExistence type="predicted"/>
<dbReference type="Proteomes" id="UP000289193">
    <property type="component" value="Unassembled WGS sequence"/>
</dbReference>
<feature type="non-terminal residue" evidence="3">
    <location>
        <position position="147"/>
    </location>
</feature>
<evidence type="ECO:0000313" key="3">
    <source>
        <dbReference type="EMBL" id="RXK08778.1"/>
    </source>
</evidence>
<comment type="caution">
    <text evidence="3">The sequence shown here is derived from an EMBL/GenBank/DDBJ whole genome shotgun (WGS) entry which is preliminary data.</text>
</comment>
<organism evidence="3 4">
    <name type="scientific">Halarcobacter bivalviorum</name>
    <dbReference type="NCBI Taxonomy" id="663364"/>
    <lineage>
        <taxon>Bacteria</taxon>
        <taxon>Pseudomonadati</taxon>
        <taxon>Campylobacterota</taxon>
        <taxon>Epsilonproteobacteria</taxon>
        <taxon>Campylobacterales</taxon>
        <taxon>Arcobacteraceae</taxon>
        <taxon>Halarcobacter</taxon>
    </lineage>
</organism>
<dbReference type="InterPro" id="IPR023193">
    <property type="entry name" value="EPSP_synthase_CS"/>
</dbReference>
<keyword evidence="1" id="KW-0808">Transferase</keyword>
<dbReference type="InterPro" id="IPR036968">
    <property type="entry name" value="Enolpyruvate_Tfrase_sf"/>
</dbReference>
<dbReference type="Gene3D" id="3.65.10.10">
    <property type="entry name" value="Enolpyruvate transferase domain"/>
    <property type="match status" value="1"/>
</dbReference>
<dbReference type="PANTHER" id="PTHR21090">
    <property type="entry name" value="AROM/DEHYDROQUINATE SYNTHASE"/>
    <property type="match status" value="1"/>
</dbReference>
<sequence>MFSLFSDKTSYVKNYLLAEDTLHTLKIVEQLGAKIVQDGSSIEITPVKKLSEPDDVLDCGNSGTAMRLFCGLLASVEGSFVLRGDKYLISRPMKRVADPLRSIGEKIDGRENGNKAQLFIRGGKNLQPFTYSSPVDSAQVKSAMILA</sequence>
<dbReference type="Pfam" id="PF00275">
    <property type="entry name" value="EPSP_synthase"/>
    <property type="match status" value="1"/>
</dbReference>
<evidence type="ECO:0000259" key="2">
    <source>
        <dbReference type="Pfam" id="PF00275"/>
    </source>
</evidence>
<protein>
    <submittedName>
        <fullName evidence="3">3-phosphoshikimate 1-carboxyvinyltransferase</fullName>
    </submittedName>
</protein>
<keyword evidence="4" id="KW-1185">Reference proteome</keyword>
<dbReference type="GO" id="GO:0009423">
    <property type="term" value="P:chorismate biosynthetic process"/>
    <property type="evidence" value="ECO:0007669"/>
    <property type="project" value="TreeGrafter"/>
</dbReference>
<name>A0AAX2A450_9BACT</name>
<dbReference type="EMBL" id="PDKM01000075">
    <property type="protein sequence ID" value="RXK08778.1"/>
    <property type="molecule type" value="Genomic_DNA"/>
</dbReference>
<reference evidence="3 4" key="1">
    <citation type="submission" date="2017-10" db="EMBL/GenBank/DDBJ databases">
        <title>Genomics of the genus Arcobacter.</title>
        <authorList>
            <person name="Perez-Cataluna A."/>
            <person name="Figueras M.J."/>
        </authorList>
    </citation>
    <scope>NUCLEOTIDE SEQUENCE [LARGE SCALE GENOMIC DNA]</scope>
    <source>
        <strain evidence="3 4">CECT 7835</strain>
    </source>
</reference>
<accession>A0AAX2A450</accession>
<dbReference type="InterPro" id="IPR013792">
    <property type="entry name" value="RNA3'P_cycl/enolpyr_Trfase_a/b"/>
</dbReference>
<dbReference type="AlphaFoldDB" id="A0AAX2A450"/>
<dbReference type="PROSITE" id="PS00104">
    <property type="entry name" value="EPSP_SYNTHASE_1"/>
    <property type="match status" value="1"/>
</dbReference>
<feature type="domain" description="Enolpyruvate transferase" evidence="2">
    <location>
        <begin position="2"/>
        <end position="147"/>
    </location>
</feature>